<dbReference type="Pfam" id="PF14023">
    <property type="entry name" value="Bestrophin-like"/>
    <property type="match status" value="1"/>
</dbReference>
<name>A0A1F6LRI2_9BACT</name>
<dbReference type="AlphaFoldDB" id="A0A1F6LRI2"/>
<evidence type="ECO:0000256" key="1">
    <source>
        <dbReference type="SAM" id="Phobius"/>
    </source>
</evidence>
<feature type="transmembrane region" description="Helical" evidence="1">
    <location>
        <begin position="5"/>
        <end position="27"/>
    </location>
</feature>
<keyword evidence="1" id="KW-0472">Membrane</keyword>
<feature type="transmembrane region" description="Helical" evidence="1">
    <location>
        <begin position="170"/>
        <end position="194"/>
    </location>
</feature>
<feature type="transmembrane region" description="Helical" evidence="1">
    <location>
        <begin position="33"/>
        <end position="53"/>
    </location>
</feature>
<gene>
    <name evidence="2" type="ORF">A2848_01595</name>
</gene>
<reference evidence="2 3" key="1">
    <citation type="journal article" date="2016" name="Nat. Commun.">
        <title>Thousands of microbial genomes shed light on interconnected biogeochemical processes in an aquifer system.</title>
        <authorList>
            <person name="Anantharaman K."/>
            <person name="Brown C.T."/>
            <person name="Hug L.A."/>
            <person name="Sharon I."/>
            <person name="Castelle C.J."/>
            <person name="Probst A.J."/>
            <person name="Thomas B.C."/>
            <person name="Singh A."/>
            <person name="Wilkins M.J."/>
            <person name="Karaoz U."/>
            <person name="Brodie E.L."/>
            <person name="Williams K.H."/>
            <person name="Hubbard S.S."/>
            <person name="Banfield J.F."/>
        </authorList>
    </citation>
    <scope>NUCLEOTIDE SEQUENCE [LARGE SCALE GENOMIC DNA]</scope>
</reference>
<evidence type="ECO:0000313" key="2">
    <source>
        <dbReference type="EMBL" id="OGH62001.1"/>
    </source>
</evidence>
<sequence length="251" mass="29097">MFKRIVHFIVHLIVVLAVSWLLAMYTTGHQLEWGFATTIILGILFGLLATFFVTNAIARYNKLSDAVSIELNKLRRIHHLARAFSRSENQIPWFDLVREAIESYLHAFEVIPFQRYDDTNEMFRRITQQLYGFDKLVSEKGKLLFAELMTISGQATEARQKIHELRNERIGVWSWGVLGFVGVALGSITLFSYGDGLVDRYIAGAMIAVVLLLLDFVYMTDTMKVLDNKRFTKRYVDNIERMGFWPEEKMK</sequence>
<dbReference type="Proteomes" id="UP000176329">
    <property type="component" value="Unassembled WGS sequence"/>
</dbReference>
<evidence type="ECO:0000313" key="3">
    <source>
        <dbReference type="Proteomes" id="UP000176329"/>
    </source>
</evidence>
<dbReference type="EMBL" id="MFPV01000026">
    <property type="protein sequence ID" value="OGH62001.1"/>
    <property type="molecule type" value="Genomic_DNA"/>
</dbReference>
<comment type="caution">
    <text evidence="2">The sequence shown here is derived from an EMBL/GenBank/DDBJ whole genome shotgun (WGS) entry which is preliminary data.</text>
</comment>
<proteinExistence type="predicted"/>
<feature type="transmembrane region" description="Helical" evidence="1">
    <location>
        <begin position="200"/>
        <end position="220"/>
    </location>
</feature>
<protein>
    <submittedName>
        <fullName evidence="2">Uncharacterized protein</fullName>
    </submittedName>
</protein>
<dbReference type="InterPro" id="IPR025333">
    <property type="entry name" value="DUF4239"/>
</dbReference>
<keyword evidence="1" id="KW-1133">Transmembrane helix</keyword>
<organism evidence="2 3">
    <name type="scientific">Candidatus Magasanikbacteria bacterium RIFCSPHIGHO2_01_FULL_50_8</name>
    <dbReference type="NCBI Taxonomy" id="1798674"/>
    <lineage>
        <taxon>Bacteria</taxon>
        <taxon>Candidatus Magasanikiibacteriota</taxon>
    </lineage>
</organism>
<accession>A0A1F6LRI2</accession>
<keyword evidence="1" id="KW-0812">Transmembrane</keyword>